<dbReference type="PROSITE" id="PS00061">
    <property type="entry name" value="ADH_SHORT"/>
    <property type="match status" value="1"/>
</dbReference>
<evidence type="ECO:0000313" key="6">
    <source>
        <dbReference type="Proteomes" id="UP001485459"/>
    </source>
</evidence>
<dbReference type="PANTHER" id="PTHR44196">
    <property type="entry name" value="DEHYDROGENASE/REDUCTASE SDR FAMILY MEMBER 7B"/>
    <property type="match status" value="1"/>
</dbReference>
<name>A0ABZ2YQ21_9BACT</name>
<dbReference type="PRINTS" id="PR00081">
    <property type="entry name" value="GDHRDH"/>
</dbReference>
<dbReference type="EMBL" id="CP149822">
    <property type="protein sequence ID" value="WZN41863.1"/>
    <property type="molecule type" value="Genomic_DNA"/>
</dbReference>
<reference evidence="6" key="1">
    <citation type="submission" date="2024-03" db="EMBL/GenBank/DDBJ databases">
        <title>Chitinophaga horti sp. nov., isolated from garden soil.</title>
        <authorList>
            <person name="Lee D.S."/>
            <person name="Han D.M."/>
            <person name="Baek J.H."/>
            <person name="Choi D.G."/>
            <person name="Jeon J.H."/>
            <person name="Jeon C.O."/>
        </authorList>
    </citation>
    <scope>NUCLEOTIDE SEQUENCE [LARGE SCALE GENOMIC DNA]</scope>
    <source>
        <strain evidence="6">GPA1</strain>
    </source>
</reference>
<dbReference type="Proteomes" id="UP001485459">
    <property type="component" value="Chromosome"/>
</dbReference>
<proteinExistence type="inferred from homology"/>
<keyword evidence="6" id="KW-1185">Reference proteome</keyword>
<protein>
    <submittedName>
        <fullName evidence="5">SDR family NAD(P)-dependent oxidoreductase</fullName>
    </submittedName>
</protein>
<evidence type="ECO:0000256" key="2">
    <source>
        <dbReference type="ARBA" id="ARBA00023002"/>
    </source>
</evidence>
<sequence>MQSYGNTILITGGASGIGLAIARQFHARQNRIILTGRDPGKLARAAASLPGVSTFPADLSDPASIKTLCDYLASDHPGLNILVNNAGVQYAYDFRTGQNIPQNILSETAVNFLAPLQLTARLLPCLSRQTAAAVVFVSSALYIAPKRSAPVYCATKSAIHTFARALRYQLEGSPVKVFDIIPPLVDTAMTASRASGKISPDHLAATFLRLFESDVYEQHIGKARLLQLLARLSPALAGRMLRNG</sequence>
<evidence type="ECO:0000256" key="1">
    <source>
        <dbReference type="ARBA" id="ARBA00006484"/>
    </source>
</evidence>
<comment type="similarity">
    <text evidence="1 3">Belongs to the short-chain dehydrogenases/reductases (SDR) family.</text>
</comment>
<dbReference type="Gene3D" id="3.40.50.720">
    <property type="entry name" value="NAD(P)-binding Rossmann-like Domain"/>
    <property type="match status" value="1"/>
</dbReference>
<dbReference type="InterPro" id="IPR057326">
    <property type="entry name" value="KR_dom"/>
</dbReference>
<dbReference type="InterPro" id="IPR020904">
    <property type="entry name" value="Sc_DH/Rdtase_CS"/>
</dbReference>
<dbReference type="Pfam" id="PF00106">
    <property type="entry name" value="adh_short"/>
    <property type="match status" value="1"/>
</dbReference>
<evidence type="ECO:0000313" key="5">
    <source>
        <dbReference type="EMBL" id="WZN41863.1"/>
    </source>
</evidence>
<dbReference type="InterPro" id="IPR036291">
    <property type="entry name" value="NAD(P)-bd_dom_sf"/>
</dbReference>
<organism evidence="5 6">
    <name type="scientific">Chitinophaga pollutisoli</name>
    <dbReference type="NCBI Taxonomy" id="3133966"/>
    <lineage>
        <taxon>Bacteria</taxon>
        <taxon>Pseudomonadati</taxon>
        <taxon>Bacteroidota</taxon>
        <taxon>Chitinophagia</taxon>
        <taxon>Chitinophagales</taxon>
        <taxon>Chitinophagaceae</taxon>
        <taxon>Chitinophaga</taxon>
    </lineage>
</organism>
<feature type="domain" description="Ketoreductase" evidence="4">
    <location>
        <begin position="6"/>
        <end position="208"/>
    </location>
</feature>
<dbReference type="SUPFAM" id="SSF51735">
    <property type="entry name" value="NAD(P)-binding Rossmann-fold domains"/>
    <property type="match status" value="1"/>
</dbReference>
<dbReference type="PRINTS" id="PR00080">
    <property type="entry name" value="SDRFAMILY"/>
</dbReference>
<evidence type="ECO:0000256" key="3">
    <source>
        <dbReference type="RuleBase" id="RU000363"/>
    </source>
</evidence>
<dbReference type="RefSeq" id="WP_341836707.1">
    <property type="nucleotide sequence ID" value="NZ_CP149822.1"/>
</dbReference>
<accession>A0ABZ2YQ21</accession>
<dbReference type="PANTHER" id="PTHR44196:SF1">
    <property type="entry name" value="DEHYDROGENASE_REDUCTASE SDR FAMILY MEMBER 7B"/>
    <property type="match status" value="1"/>
</dbReference>
<keyword evidence="2" id="KW-0560">Oxidoreductase</keyword>
<dbReference type="SMART" id="SM00822">
    <property type="entry name" value="PKS_KR"/>
    <property type="match status" value="1"/>
</dbReference>
<evidence type="ECO:0000259" key="4">
    <source>
        <dbReference type="SMART" id="SM00822"/>
    </source>
</evidence>
<gene>
    <name evidence="5" type="ORF">WJU16_02280</name>
</gene>
<dbReference type="InterPro" id="IPR002347">
    <property type="entry name" value="SDR_fam"/>
</dbReference>